<dbReference type="PROSITE" id="PS51482">
    <property type="entry name" value="DEGV"/>
    <property type="match status" value="1"/>
</dbReference>
<dbReference type="InterPro" id="IPR043168">
    <property type="entry name" value="DegV_C"/>
</dbReference>
<evidence type="ECO:0000313" key="4">
    <source>
        <dbReference type="Proteomes" id="UP000095594"/>
    </source>
</evidence>
<organism evidence="3 4">
    <name type="scientific">Clostridium disporicum</name>
    <dbReference type="NCBI Taxonomy" id="84024"/>
    <lineage>
        <taxon>Bacteria</taxon>
        <taxon>Bacillati</taxon>
        <taxon>Bacillota</taxon>
        <taxon>Clostridia</taxon>
        <taxon>Eubacteriales</taxon>
        <taxon>Clostridiaceae</taxon>
        <taxon>Clostridium</taxon>
    </lineage>
</organism>
<dbReference type="Gene3D" id="2.20.28.50">
    <property type="entry name" value="degv family protein"/>
    <property type="match status" value="1"/>
</dbReference>
<dbReference type="InterPro" id="IPR050270">
    <property type="entry name" value="DegV_domain_contain"/>
</dbReference>
<dbReference type="Gene3D" id="3.40.50.10440">
    <property type="entry name" value="Dihydroxyacetone kinase, domain 1"/>
    <property type="match status" value="1"/>
</dbReference>
<protein>
    <submittedName>
        <fullName evidence="3">DegV family protein</fullName>
    </submittedName>
</protein>
<comment type="function">
    <text evidence="1">May bind long-chain fatty acids, such as palmitate, and may play a role in lipid transport or fatty acid metabolism.</text>
</comment>
<dbReference type="SUPFAM" id="SSF82549">
    <property type="entry name" value="DAK1/DegV-like"/>
    <property type="match status" value="1"/>
</dbReference>
<dbReference type="EMBL" id="CYZX01000004">
    <property type="protein sequence ID" value="CUN99267.1"/>
    <property type="molecule type" value="Genomic_DNA"/>
</dbReference>
<name>A0A174BEU6_9CLOT</name>
<dbReference type="RefSeq" id="WP_070205642.1">
    <property type="nucleotide sequence ID" value="NZ_CABIXQ010000004.1"/>
</dbReference>
<reference evidence="3 4" key="1">
    <citation type="submission" date="2015-09" db="EMBL/GenBank/DDBJ databases">
        <authorList>
            <consortium name="Pathogen Informatics"/>
        </authorList>
    </citation>
    <scope>NUCLEOTIDE SEQUENCE [LARGE SCALE GENOMIC DNA]</scope>
    <source>
        <strain evidence="3 4">2789STDY5834856</strain>
    </source>
</reference>
<dbReference type="PANTHER" id="PTHR33434:SF3">
    <property type="entry name" value="DEGV DOMAIN-CONTAINING PROTEIN YITS"/>
    <property type="match status" value="1"/>
</dbReference>
<dbReference type="Pfam" id="PF02645">
    <property type="entry name" value="DegV"/>
    <property type="match status" value="1"/>
</dbReference>
<evidence type="ECO:0000256" key="1">
    <source>
        <dbReference type="ARBA" id="ARBA00003238"/>
    </source>
</evidence>
<dbReference type="AlphaFoldDB" id="A0A174BEU6"/>
<gene>
    <name evidence="3" type="ORF">ERS852471_00774</name>
</gene>
<dbReference type="NCBIfam" id="TIGR00762">
    <property type="entry name" value="DegV"/>
    <property type="match status" value="1"/>
</dbReference>
<evidence type="ECO:0000313" key="3">
    <source>
        <dbReference type="EMBL" id="CUN99267.1"/>
    </source>
</evidence>
<sequence>MNKIILMTDSCCDLPYDFTEDNNLVVIPLMLTLGDRTIADDLGKTLKYEDFYKAVRSGEMPKTAQANVYEFEQEFEKYIKNGDKIIYIGFSSALSGTYNSANVAMESLKEKYSDADISVIDSKSASMGLGLLVYYANKMIKEGKSKDEIVKWVEENKLKVVHWFTVEDLNYLYRGGRVSKATATVGSLLSIKPVMHVDNEGRLTPVEKARGRKKSLSALANKLIEEIVNPEEQIVFISHGDCIEDVEYVKEKILEKVKVKEIVVNHVGPVIGSHSGPGTVAIFYFAKGRE</sequence>
<proteinExistence type="predicted"/>
<keyword evidence="2" id="KW-0446">Lipid-binding</keyword>
<evidence type="ECO:0000256" key="2">
    <source>
        <dbReference type="ARBA" id="ARBA00023121"/>
    </source>
</evidence>
<dbReference type="Gene3D" id="3.30.1180.10">
    <property type="match status" value="1"/>
</dbReference>
<dbReference type="GO" id="GO:0008289">
    <property type="term" value="F:lipid binding"/>
    <property type="evidence" value="ECO:0007669"/>
    <property type="project" value="UniProtKB-KW"/>
</dbReference>
<dbReference type="Proteomes" id="UP000095594">
    <property type="component" value="Unassembled WGS sequence"/>
</dbReference>
<dbReference type="InterPro" id="IPR003797">
    <property type="entry name" value="DegV"/>
</dbReference>
<dbReference type="PANTHER" id="PTHR33434">
    <property type="entry name" value="DEGV DOMAIN-CONTAINING PROTEIN DR_1986-RELATED"/>
    <property type="match status" value="1"/>
</dbReference>
<accession>A0A174BEU6</accession>